<dbReference type="EMBL" id="DSJL01000011">
    <property type="protein sequence ID" value="HEF66277.1"/>
    <property type="molecule type" value="Genomic_DNA"/>
</dbReference>
<organism evidence="6">
    <name type="scientific">Thermomicrobium roseum</name>
    <dbReference type="NCBI Taxonomy" id="500"/>
    <lineage>
        <taxon>Bacteria</taxon>
        <taxon>Pseudomonadati</taxon>
        <taxon>Thermomicrobiota</taxon>
        <taxon>Thermomicrobia</taxon>
        <taxon>Thermomicrobiales</taxon>
        <taxon>Thermomicrobiaceae</taxon>
        <taxon>Thermomicrobium</taxon>
    </lineage>
</organism>
<comment type="subcellular location">
    <subcellularLocation>
        <location evidence="1">Cell membrane</location>
        <topology evidence="1">Multi-pass membrane protein</topology>
    </subcellularLocation>
</comment>
<dbReference type="GO" id="GO:0005886">
    <property type="term" value="C:plasma membrane"/>
    <property type="evidence" value="ECO:0007669"/>
    <property type="project" value="UniProtKB-SubCell"/>
</dbReference>
<accession>A0A7C1JLX2</accession>
<dbReference type="AlphaFoldDB" id="A0A7C1JLX2"/>
<evidence type="ECO:0000256" key="4">
    <source>
        <dbReference type="ARBA" id="ARBA00022989"/>
    </source>
</evidence>
<dbReference type="PANTHER" id="PTHR43370:SF2">
    <property type="entry name" value="ABC TRANSPORTER PERMEASE PROTEIN"/>
    <property type="match status" value="1"/>
</dbReference>
<dbReference type="Pfam" id="PF02653">
    <property type="entry name" value="BPD_transp_2"/>
    <property type="match status" value="1"/>
</dbReference>
<keyword evidence="3" id="KW-0812">Transmembrane</keyword>
<evidence type="ECO:0000313" key="6">
    <source>
        <dbReference type="EMBL" id="HEF66277.1"/>
    </source>
</evidence>
<keyword evidence="2" id="KW-1003">Cell membrane</keyword>
<dbReference type="CDD" id="cd06580">
    <property type="entry name" value="TM_PBP1_transp_TpRbsC_like"/>
    <property type="match status" value="1"/>
</dbReference>
<evidence type="ECO:0000256" key="5">
    <source>
        <dbReference type="ARBA" id="ARBA00023136"/>
    </source>
</evidence>
<evidence type="ECO:0000256" key="3">
    <source>
        <dbReference type="ARBA" id="ARBA00022692"/>
    </source>
</evidence>
<dbReference type="GO" id="GO:0022857">
    <property type="term" value="F:transmembrane transporter activity"/>
    <property type="evidence" value="ECO:0007669"/>
    <property type="project" value="InterPro"/>
</dbReference>
<sequence>MSSLLVISLAAAAVFAIAALGELLEQRAGILNVGLEGVMLLSGTFGFIAAKTSGSYLQGFTVALLTGALVGLLHGFFSITLGSNQVVNGMAIWILGFGLTTYIGYPYTGPLGLKPFPTVAGLPMFFLVALALAIAIWFLLFKTHLGLKLRSVGENPSVAEASGISVTGLRYLAAILAGMLVGLGGAVYSLVYNPVWNYNYLQGWGFIALALVFFSLWNPFLVVAGAVFFGILWQLSLYPELLFPNVFSRYIWRAMPFVITIVVFIVLSTRWFRLRWGATKPEALGLAYQREN</sequence>
<evidence type="ECO:0000256" key="2">
    <source>
        <dbReference type="ARBA" id="ARBA00022475"/>
    </source>
</evidence>
<name>A0A7C1JLX2_THERO</name>
<dbReference type="PANTHER" id="PTHR43370">
    <property type="entry name" value="SUGAR ABC TRANSPORTER INTEGRAL MEMBRANE PROTEIN-RELATED"/>
    <property type="match status" value="1"/>
</dbReference>
<proteinExistence type="predicted"/>
<dbReference type="InterPro" id="IPR001851">
    <property type="entry name" value="ABC_transp_permease"/>
</dbReference>
<comment type="caution">
    <text evidence="6">The sequence shown here is derived from an EMBL/GenBank/DDBJ whole genome shotgun (WGS) entry which is preliminary data.</text>
</comment>
<keyword evidence="4" id="KW-1133">Transmembrane helix</keyword>
<reference evidence="6" key="1">
    <citation type="journal article" date="2020" name="mSystems">
        <title>Genome- and Community-Level Interaction Insights into Carbon Utilization and Element Cycling Functions of Hydrothermarchaeota in Hydrothermal Sediment.</title>
        <authorList>
            <person name="Zhou Z."/>
            <person name="Liu Y."/>
            <person name="Xu W."/>
            <person name="Pan J."/>
            <person name="Luo Z.H."/>
            <person name="Li M."/>
        </authorList>
    </citation>
    <scope>NUCLEOTIDE SEQUENCE [LARGE SCALE GENOMIC DNA]</scope>
    <source>
        <strain evidence="6">SpSt-222</strain>
    </source>
</reference>
<keyword evidence="5" id="KW-0472">Membrane</keyword>
<protein>
    <submittedName>
        <fullName evidence="6">ABC transporter permease</fullName>
    </submittedName>
</protein>
<gene>
    <name evidence="6" type="ORF">ENP47_11885</name>
</gene>
<evidence type="ECO:0000256" key="1">
    <source>
        <dbReference type="ARBA" id="ARBA00004651"/>
    </source>
</evidence>